<evidence type="ECO:0000313" key="1">
    <source>
        <dbReference type="EMBL" id="MFC4620815.1"/>
    </source>
</evidence>
<sequence length="281" mass="32024">MPENIYDHDECFSCQVFRKTKKNKSEYTFVGNGYALQANKGTITQDNLFCFFVSPEEPSGHPDWFDVRNHDVMYLLLGAGPDAPRLAFEVVVAEATPDEPPYNTRFIMSRRDDLHLPAGTVSDDEEGDRDLQTLNDELFNRLRLLGSAARTWLQFDRAELKRRVCDKVIAHFRAAPPPEPREGIENGLAFLALLLQEGSEHGLYDATMLQLDQMIFQAVAELDDDEQVVLLLPMVDVEDLATDWDASEWAKVLRTRLVPEWEEEMRSIVLHRVELAQVSAA</sequence>
<dbReference type="RefSeq" id="WP_377723187.1">
    <property type="nucleotide sequence ID" value="NZ_JBHSEW010000001.1"/>
</dbReference>
<reference evidence="2" key="1">
    <citation type="journal article" date="2019" name="Int. J. Syst. Evol. Microbiol.">
        <title>The Global Catalogue of Microorganisms (GCM) 10K type strain sequencing project: providing services to taxonomists for standard genome sequencing and annotation.</title>
        <authorList>
            <consortium name="The Broad Institute Genomics Platform"/>
            <consortium name="The Broad Institute Genome Sequencing Center for Infectious Disease"/>
            <person name="Wu L."/>
            <person name="Ma J."/>
        </authorList>
    </citation>
    <scope>NUCLEOTIDE SEQUENCE [LARGE SCALE GENOMIC DNA]</scope>
    <source>
        <strain evidence="2">JCM 11650</strain>
    </source>
</reference>
<gene>
    <name evidence="1" type="ORF">ACFO3A_01100</name>
</gene>
<dbReference type="EMBL" id="JBHSEW010000001">
    <property type="protein sequence ID" value="MFC4620815.1"/>
    <property type="molecule type" value="Genomic_DNA"/>
</dbReference>
<proteinExistence type="predicted"/>
<organism evidence="1 2">
    <name type="scientific">Comamonas nitrativorans</name>
    <dbReference type="NCBI Taxonomy" id="108437"/>
    <lineage>
        <taxon>Bacteria</taxon>
        <taxon>Pseudomonadati</taxon>
        <taxon>Pseudomonadota</taxon>
        <taxon>Betaproteobacteria</taxon>
        <taxon>Burkholderiales</taxon>
        <taxon>Comamonadaceae</taxon>
        <taxon>Comamonas</taxon>
    </lineage>
</organism>
<name>A0ABV9GVU7_9BURK</name>
<evidence type="ECO:0000313" key="2">
    <source>
        <dbReference type="Proteomes" id="UP001595967"/>
    </source>
</evidence>
<comment type="caution">
    <text evidence="1">The sequence shown here is derived from an EMBL/GenBank/DDBJ whole genome shotgun (WGS) entry which is preliminary data.</text>
</comment>
<accession>A0ABV9GVU7</accession>
<keyword evidence="2" id="KW-1185">Reference proteome</keyword>
<dbReference type="Proteomes" id="UP001595967">
    <property type="component" value="Unassembled WGS sequence"/>
</dbReference>
<protein>
    <submittedName>
        <fullName evidence="1">Uncharacterized protein</fullName>
    </submittedName>
</protein>